<proteinExistence type="predicted"/>
<dbReference type="Proteomes" id="UP000287502">
    <property type="component" value="Chromosome"/>
</dbReference>
<keyword evidence="5" id="KW-0411">Iron-sulfur</keyword>
<dbReference type="SUPFAM" id="SSF102114">
    <property type="entry name" value="Radical SAM enzymes"/>
    <property type="match status" value="1"/>
</dbReference>
<evidence type="ECO:0000256" key="5">
    <source>
        <dbReference type="ARBA" id="ARBA00023014"/>
    </source>
</evidence>
<dbReference type="AlphaFoldDB" id="A0A3R5X226"/>
<dbReference type="Pfam" id="PF04055">
    <property type="entry name" value="Radical_SAM"/>
    <property type="match status" value="1"/>
</dbReference>
<name>A0A3R5X226_9BACT</name>
<evidence type="ECO:0000313" key="8">
    <source>
        <dbReference type="Proteomes" id="UP000287502"/>
    </source>
</evidence>
<gene>
    <name evidence="7" type="ORF">EP073_03760</name>
</gene>
<dbReference type="Gene3D" id="3.80.30.20">
    <property type="entry name" value="tm_1862 like domain"/>
    <property type="match status" value="1"/>
</dbReference>
<organism evidence="7 8">
    <name type="scientific">Geovibrio thiophilus</name>
    <dbReference type="NCBI Taxonomy" id="139438"/>
    <lineage>
        <taxon>Bacteria</taxon>
        <taxon>Pseudomonadati</taxon>
        <taxon>Deferribacterota</taxon>
        <taxon>Deferribacteres</taxon>
        <taxon>Deferribacterales</taxon>
        <taxon>Geovibrionaceae</taxon>
        <taxon>Geovibrio</taxon>
    </lineage>
</organism>
<evidence type="ECO:0000313" key="7">
    <source>
        <dbReference type="EMBL" id="QAR32550.1"/>
    </source>
</evidence>
<evidence type="ECO:0000259" key="6">
    <source>
        <dbReference type="PROSITE" id="PS51918"/>
    </source>
</evidence>
<dbReference type="SFLD" id="SFLDG01082">
    <property type="entry name" value="B12-binding_domain_containing"/>
    <property type="match status" value="1"/>
</dbReference>
<dbReference type="OrthoDB" id="9801424at2"/>
<dbReference type="SFLD" id="SFLDS00029">
    <property type="entry name" value="Radical_SAM"/>
    <property type="match status" value="1"/>
</dbReference>
<accession>A0A3R5X226</accession>
<dbReference type="SMART" id="SM00729">
    <property type="entry name" value="Elp3"/>
    <property type="match status" value="1"/>
</dbReference>
<protein>
    <submittedName>
        <fullName evidence="7">TIGR04013 family B12-binding domain/radical SAM domain-containing protein</fullName>
    </submittedName>
</protein>
<dbReference type="NCBIfam" id="TIGR04013">
    <property type="entry name" value="B12_SAM_MJ_1487"/>
    <property type="match status" value="1"/>
</dbReference>
<evidence type="ECO:0000256" key="2">
    <source>
        <dbReference type="ARBA" id="ARBA00022691"/>
    </source>
</evidence>
<dbReference type="InterPro" id="IPR051198">
    <property type="entry name" value="BchE-like"/>
</dbReference>
<dbReference type="PANTHER" id="PTHR43409">
    <property type="entry name" value="ANAEROBIC MAGNESIUM-PROTOPORPHYRIN IX MONOMETHYL ESTER CYCLASE-RELATED"/>
    <property type="match status" value="1"/>
</dbReference>
<dbReference type="EMBL" id="CP035108">
    <property type="protein sequence ID" value="QAR32550.1"/>
    <property type="molecule type" value="Genomic_DNA"/>
</dbReference>
<keyword evidence="4" id="KW-0408">Iron</keyword>
<dbReference type="InterPro" id="IPR023404">
    <property type="entry name" value="rSAM_horseshoe"/>
</dbReference>
<dbReference type="Gene3D" id="3.40.50.280">
    <property type="entry name" value="Cobalamin-binding domain"/>
    <property type="match status" value="1"/>
</dbReference>
<feature type="domain" description="Radical SAM core" evidence="6">
    <location>
        <begin position="170"/>
        <end position="409"/>
    </location>
</feature>
<dbReference type="GO" id="GO:0003824">
    <property type="term" value="F:catalytic activity"/>
    <property type="evidence" value="ECO:0007669"/>
    <property type="project" value="InterPro"/>
</dbReference>
<dbReference type="KEGG" id="gtl:EP073_03760"/>
<dbReference type="InterPro" id="IPR007197">
    <property type="entry name" value="rSAM"/>
</dbReference>
<dbReference type="InterPro" id="IPR058240">
    <property type="entry name" value="rSAM_sf"/>
</dbReference>
<dbReference type="InterPro" id="IPR023980">
    <property type="entry name" value="CHP04013_B12-bd/rSAM"/>
</dbReference>
<comment type="cofactor">
    <cofactor evidence="1">
        <name>[4Fe-4S] cluster</name>
        <dbReference type="ChEBI" id="CHEBI:49883"/>
    </cofactor>
</comment>
<keyword evidence="3" id="KW-0479">Metal-binding</keyword>
<dbReference type="GO" id="GO:0046872">
    <property type="term" value="F:metal ion binding"/>
    <property type="evidence" value="ECO:0007669"/>
    <property type="project" value="UniProtKB-KW"/>
</dbReference>
<evidence type="ECO:0000256" key="3">
    <source>
        <dbReference type="ARBA" id="ARBA00022723"/>
    </source>
</evidence>
<evidence type="ECO:0000256" key="1">
    <source>
        <dbReference type="ARBA" id="ARBA00001966"/>
    </source>
</evidence>
<dbReference type="GO" id="GO:0051536">
    <property type="term" value="F:iron-sulfur cluster binding"/>
    <property type="evidence" value="ECO:0007669"/>
    <property type="project" value="UniProtKB-KW"/>
</dbReference>
<dbReference type="PANTHER" id="PTHR43409:SF17">
    <property type="entry name" value="METHYLTHIOTRANSFERASE MJ0865-RELATED"/>
    <property type="match status" value="1"/>
</dbReference>
<evidence type="ECO:0000256" key="4">
    <source>
        <dbReference type="ARBA" id="ARBA00023004"/>
    </source>
</evidence>
<keyword evidence="2" id="KW-0949">S-adenosyl-L-methionine</keyword>
<sequence>MRKVKVLILSHKFNKNSIAALTGALQICPETAELEPSVLWNREDIVKEAAKASEEGLLPVVCFSFTTLHFLDTVKELLLLKKQLAKLPVPPLYIAGGAHPSGSVEETLGCGFDYAVKGEGEYAFPALTAALINETDPCEIRGVCRLENGRLVSKGRAQAVNLDDYPPFPERLIKFSYIEITRGCPVACRYCQTSYIQGARYRHRAPEKVLGYAERLVSLGVKDLRFITPDCLSYGSRDVGRPNLPFLEKFLSDMKKCADGRNIHFGSFPSEVFPTSVTEESMELLAAYVSNGNMVIGAQTGSDRLMRHIGRSHTVDDVRRAVRIILGNGFAANVDFMFGLPGETEEDEEESIRFMTELFSMGAKVHSHTFMPLAGTPFGNLPPVTVSPKTAATLEKLAGYGIQYGSWKAQMEKSNRLAYFRKVFAETGDAEKAVTESDNYSVPPLQRCSL</sequence>
<keyword evidence="8" id="KW-1185">Reference proteome</keyword>
<dbReference type="PROSITE" id="PS51918">
    <property type="entry name" value="RADICAL_SAM"/>
    <property type="match status" value="1"/>
</dbReference>
<dbReference type="CDD" id="cd01335">
    <property type="entry name" value="Radical_SAM"/>
    <property type="match status" value="1"/>
</dbReference>
<reference evidence="7 8" key="1">
    <citation type="submission" date="2019-01" db="EMBL/GenBank/DDBJ databases">
        <title>Geovibrio thiophilus DSM 11263, complete genome.</title>
        <authorList>
            <person name="Spring S."/>
            <person name="Bunk B."/>
            <person name="Sproer C."/>
        </authorList>
    </citation>
    <scope>NUCLEOTIDE SEQUENCE [LARGE SCALE GENOMIC DNA]</scope>
    <source>
        <strain evidence="7 8">DSM 11263</strain>
    </source>
</reference>
<dbReference type="InterPro" id="IPR006638">
    <property type="entry name" value="Elp3/MiaA/NifB-like_rSAM"/>
</dbReference>